<dbReference type="EMBL" id="BMMD01000020">
    <property type="protein sequence ID" value="GGJ89403.1"/>
    <property type="molecule type" value="Genomic_DNA"/>
</dbReference>
<evidence type="ECO:0008006" key="4">
    <source>
        <dbReference type="Google" id="ProtNLM"/>
    </source>
</evidence>
<evidence type="ECO:0000313" key="3">
    <source>
        <dbReference type="Proteomes" id="UP000636956"/>
    </source>
</evidence>
<reference evidence="2" key="2">
    <citation type="submission" date="2020-09" db="EMBL/GenBank/DDBJ databases">
        <authorList>
            <person name="Sun Q."/>
            <person name="Zhou Y."/>
        </authorList>
    </citation>
    <scope>NUCLEOTIDE SEQUENCE</scope>
    <source>
        <strain evidence="2">CGMCC 1.8984</strain>
    </source>
</reference>
<dbReference type="Proteomes" id="UP000636956">
    <property type="component" value="Unassembled WGS sequence"/>
</dbReference>
<accession>A0A917PRN1</accession>
<sequence>MDDLGEVIGYVLKRAQSVMRVRMDEALRPLGVTAPQYACLELPHRTPGISGSELARGFSPRHPVGSPRSTN</sequence>
<dbReference type="Gene3D" id="1.10.10.10">
    <property type="entry name" value="Winged helix-like DNA-binding domain superfamily/Winged helix DNA-binding domain"/>
    <property type="match status" value="1"/>
</dbReference>
<gene>
    <name evidence="2" type="ORF">GCM10011372_30010</name>
</gene>
<dbReference type="AlphaFoldDB" id="A0A917PRN1"/>
<reference evidence="2" key="1">
    <citation type="journal article" date="2014" name="Int. J. Syst. Evol. Microbiol.">
        <title>Complete genome sequence of Corynebacterium casei LMG S-19264T (=DSM 44701T), isolated from a smear-ripened cheese.</title>
        <authorList>
            <consortium name="US DOE Joint Genome Institute (JGI-PGF)"/>
            <person name="Walter F."/>
            <person name="Albersmeier A."/>
            <person name="Kalinowski J."/>
            <person name="Ruckert C."/>
        </authorList>
    </citation>
    <scope>NUCLEOTIDE SEQUENCE</scope>
    <source>
        <strain evidence="2">CGMCC 1.8984</strain>
    </source>
</reference>
<dbReference type="InterPro" id="IPR036388">
    <property type="entry name" value="WH-like_DNA-bd_sf"/>
</dbReference>
<comment type="caution">
    <text evidence="2">The sequence shown here is derived from an EMBL/GenBank/DDBJ whole genome shotgun (WGS) entry which is preliminary data.</text>
</comment>
<feature type="region of interest" description="Disordered" evidence="1">
    <location>
        <begin position="50"/>
        <end position="71"/>
    </location>
</feature>
<evidence type="ECO:0000256" key="1">
    <source>
        <dbReference type="SAM" id="MobiDB-lite"/>
    </source>
</evidence>
<name>A0A917PRN1_9MICO</name>
<organism evidence="2 3">
    <name type="scientific">Agromyces bauzanensis</name>
    <dbReference type="NCBI Taxonomy" id="1308924"/>
    <lineage>
        <taxon>Bacteria</taxon>
        <taxon>Bacillati</taxon>
        <taxon>Actinomycetota</taxon>
        <taxon>Actinomycetes</taxon>
        <taxon>Micrococcales</taxon>
        <taxon>Microbacteriaceae</taxon>
        <taxon>Agromyces</taxon>
    </lineage>
</organism>
<dbReference type="InterPro" id="IPR036390">
    <property type="entry name" value="WH_DNA-bd_sf"/>
</dbReference>
<evidence type="ECO:0000313" key="2">
    <source>
        <dbReference type="EMBL" id="GGJ89403.1"/>
    </source>
</evidence>
<keyword evidence="3" id="KW-1185">Reference proteome</keyword>
<dbReference type="SUPFAM" id="SSF46785">
    <property type="entry name" value="Winged helix' DNA-binding domain"/>
    <property type="match status" value="1"/>
</dbReference>
<protein>
    <recommendedName>
        <fullName evidence="4">MarR family transcriptional regulator</fullName>
    </recommendedName>
</protein>
<proteinExistence type="predicted"/>